<dbReference type="Proteomes" id="UP000273675">
    <property type="component" value="Unassembled WGS sequence"/>
</dbReference>
<organism evidence="2 3">
    <name type="scientific">Maricaulis maris</name>
    <dbReference type="NCBI Taxonomy" id="74318"/>
    <lineage>
        <taxon>Bacteria</taxon>
        <taxon>Pseudomonadati</taxon>
        <taxon>Pseudomonadota</taxon>
        <taxon>Alphaproteobacteria</taxon>
        <taxon>Maricaulales</taxon>
        <taxon>Maricaulaceae</taxon>
        <taxon>Maricaulis</taxon>
    </lineage>
</organism>
<dbReference type="SUPFAM" id="SSF55166">
    <property type="entry name" value="Hedgehog/DD-peptidase"/>
    <property type="match status" value="1"/>
</dbReference>
<accession>A0A495D3C9</accession>
<dbReference type="Pfam" id="PF08291">
    <property type="entry name" value="Peptidase_M15_3"/>
    <property type="match status" value="1"/>
</dbReference>
<gene>
    <name evidence="2" type="ORF">C7435_2573</name>
</gene>
<reference evidence="2 3" key="1">
    <citation type="submission" date="2018-10" db="EMBL/GenBank/DDBJ databases">
        <title>Genomic Encyclopedia of Type Strains, Phase IV (KMG-IV): sequencing the most valuable type-strain genomes for metagenomic binning, comparative biology and taxonomic classification.</title>
        <authorList>
            <person name="Goeker M."/>
        </authorList>
    </citation>
    <scope>NUCLEOTIDE SEQUENCE [LARGE SCALE GENOMIC DNA]</scope>
    <source>
        <strain evidence="2 3">DSM 4734</strain>
    </source>
</reference>
<dbReference type="AlphaFoldDB" id="A0A495D3C9"/>
<evidence type="ECO:0000259" key="1">
    <source>
        <dbReference type="Pfam" id="PF08291"/>
    </source>
</evidence>
<comment type="caution">
    <text evidence="2">The sequence shown here is derived from an EMBL/GenBank/DDBJ whole genome shotgun (WGS) entry which is preliminary data.</text>
</comment>
<sequence length="147" mass="16011">MLTRNFTLEEFTRSDTAKSMGDPNAPEESHMRALHALACGMEQVRRVLGDRPISITSGYRNPAVNAKVGGVPNSAHALGYAADFSVKDMSPVDVAKALEASPLAFDQLIYEASRKINHISFDPRMRREVKTQKGGPGTPVVWGIAED</sequence>
<dbReference type="EMBL" id="RBIM01000006">
    <property type="protein sequence ID" value="RKQ95470.1"/>
    <property type="molecule type" value="Genomic_DNA"/>
</dbReference>
<dbReference type="InterPro" id="IPR013230">
    <property type="entry name" value="Peptidase_M15A_C"/>
</dbReference>
<evidence type="ECO:0000313" key="3">
    <source>
        <dbReference type="Proteomes" id="UP000273675"/>
    </source>
</evidence>
<proteinExistence type="predicted"/>
<dbReference type="InterPro" id="IPR009045">
    <property type="entry name" value="Zn_M74/Hedgehog-like"/>
</dbReference>
<dbReference type="Gene3D" id="3.30.1380.10">
    <property type="match status" value="1"/>
</dbReference>
<evidence type="ECO:0000313" key="2">
    <source>
        <dbReference type="EMBL" id="RKQ95470.1"/>
    </source>
</evidence>
<feature type="domain" description="Peptidase M15A C-terminal" evidence="1">
    <location>
        <begin position="5"/>
        <end position="116"/>
    </location>
</feature>
<protein>
    <submittedName>
        <fullName evidence="2">Peptidase M15-like protein</fullName>
    </submittedName>
</protein>
<name>A0A495D3C9_9PROT</name>
<dbReference type="RefSeq" id="WP_170150474.1">
    <property type="nucleotide sequence ID" value="NZ_RBIM01000006.1"/>
</dbReference>